<proteinExistence type="predicted"/>
<dbReference type="OrthoDB" id="653963at2759"/>
<reference evidence="6" key="1">
    <citation type="journal article" date="2021" name="bioRxiv">
        <title>Whole Genome Assembly and Annotation of Northern Wild Rice, Zizania palustris L., Supports a Whole Genome Duplication in the Zizania Genus.</title>
        <authorList>
            <person name="Haas M."/>
            <person name="Kono T."/>
            <person name="Macchietto M."/>
            <person name="Millas R."/>
            <person name="McGilp L."/>
            <person name="Shao M."/>
            <person name="Duquette J."/>
            <person name="Hirsch C.N."/>
            <person name="Kimball J."/>
        </authorList>
    </citation>
    <scope>NUCLEOTIDE SEQUENCE</scope>
    <source>
        <tissue evidence="6">Fresh leaf tissue</tissue>
    </source>
</reference>
<comment type="caution">
    <text evidence="6">The sequence shown here is derived from an EMBL/GenBank/DDBJ whole genome shotgun (WGS) entry which is preliminary data.</text>
</comment>
<keyword evidence="2" id="KW-0964">Secreted</keyword>
<evidence type="ECO:0000256" key="3">
    <source>
        <dbReference type="SAM" id="MobiDB-lite"/>
    </source>
</evidence>
<name>A0A8J5WAZ9_ZIZPA</name>
<dbReference type="PANTHER" id="PTHR34481:SF9">
    <property type="entry name" value="19 KDA GLOBULIN"/>
    <property type="match status" value="1"/>
</dbReference>
<keyword evidence="7" id="KW-1185">Reference proteome</keyword>
<dbReference type="PANTHER" id="PTHR34481">
    <property type="entry name" value="TRYPSIN/FACTOR XIIA INHIBITOR-RELATED"/>
    <property type="match status" value="1"/>
</dbReference>
<dbReference type="GO" id="GO:0005576">
    <property type="term" value="C:extracellular region"/>
    <property type="evidence" value="ECO:0007669"/>
    <property type="project" value="UniProtKB-SubCell"/>
</dbReference>
<feature type="domain" description="Bifunctional inhibitor/plant lipid transfer protein/seed storage helical" evidence="5">
    <location>
        <begin position="53"/>
        <end position="177"/>
    </location>
</feature>
<evidence type="ECO:0000259" key="5">
    <source>
        <dbReference type="SMART" id="SM00499"/>
    </source>
</evidence>
<feature type="compositionally biased region" description="Low complexity" evidence="3">
    <location>
        <begin position="110"/>
        <end position="148"/>
    </location>
</feature>
<evidence type="ECO:0000256" key="2">
    <source>
        <dbReference type="ARBA" id="ARBA00022525"/>
    </source>
</evidence>
<dbReference type="Pfam" id="PF00234">
    <property type="entry name" value="Tryp_alpha_amyl"/>
    <property type="match status" value="1"/>
</dbReference>
<evidence type="ECO:0000256" key="1">
    <source>
        <dbReference type="ARBA" id="ARBA00004613"/>
    </source>
</evidence>
<sequence length="185" mass="21009">MANKVVFFAALLVAVVVSVAQAAQLGVDDGDEMMRFRDRQCLHEVQEKPLDACRQVLDMQLTGRERLHQPIVRQGAIMELRSQCCQQLQSVSRECRCAAVRKMVRDYEESMSMPRSSSEQQAGQSYYGEGSEQQQQQQQPEHGEQQQPPRMTRVTLTKAKQYATQLPSMCRIEPQQCNVFAAGQN</sequence>
<dbReference type="GO" id="GO:0019863">
    <property type="term" value="F:IgE binding"/>
    <property type="evidence" value="ECO:0007669"/>
    <property type="project" value="UniProtKB-ARBA"/>
</dbReference>
<dbReference type="SMART" id="SM00499">
    <property type="entry name" value="AAI"/>
    <property type="match status" value="1"/>
</dbReference>
<accession>A0A8J5WAZ9</accession>
<dbReference type="Proteomes" id="UP000729402">
    <property type="component" value="Unassembled WGS sequence"/>
</dbReference>
<keyword evidence="4" id="KW-0732">Signal</keyword>
<comment type="subcellular location">
    <subcellularLocation>
        <location evidence="1">Secreted</location>
    </subcellularLocation>
</comment>
<dbReference type="InterPro" id="IPR016140">
    <property type="entry name" value="Bifunc_inhib/LTP/seed_store"/>
</dbReference>
<reference evidence="6" key="2">
    <citation type="submission" date="2021-02" db="EMBL/GenBank/DDBJ databases">
        <authorList>
            <person name="Kimball J.A."/>
            <person name="Haas M.W."/>
            <person name="Macchietto M."/>
            <person name="Kono T."/>
            <person name="Duquette J."/>
            <person name="Shao M."/>
        </authorList>
    </citation>
    <scope>NUCLEOTIDE SEQUENCE</scope>
    <source>
        <tissue evidence="6">Fresh leaf tissue</tissue>
    </source>
</reference>
<dbReference type="AlphaFoldDB" id="A0A8J5WAZ9"/>
<feature type="region of interest" description="Disordered" evidence="3">
    <location>
        <begin position="108"/>
        <end position="158"/>
    </location>
</feature>
<dbReference type="EMBL" id="JAAALK010000082">
    <property type="protein sequence ID" value="KAG8086015.1"/>
    <property type="molecule type" value="Genomic_DNA"/>
</dbReference>
<evidence type="ECO:0000313" key="7">
    <source>
        <dbReference type="Proteomes" id="UP000729402"/>
    </source>
</evidence>
<evidence type="ECO:0000256" key="4">
    <source>
        <dbReference type="SAM" id="SignalP"/>
    </source>
</evidence>
<feature type="signal peptide" evidence="4">
    <location>
        <begin position="1"/>
        <end position="22"/>
    </location>
</feature>
<protein>
    <recommendedName>
        <fullName evidence="5">Bifunctional inhibitor/plant lipid transfer protein/seed storage helical domain-containing protein</fullName>
    </recommendedName>
</protein>
<evidence type="ECO:0000313" key="6">
    <source>
        <dbReference type="EMBL" id="KAG8086015.1"/>
    </source>
</evidence>
<feature type="chain" id="PRO_5035274394" description="Bifunctional inhibitor/plant lipid transfer protein/seed storage helical domain-containing protein" evidence="4">
    <location>
        <begin position="23"/>
        <end position="185"/>
    </location>
</feature>
<organism evidence="6 7">
    <name type="scientific">Zizania palustris</name>
    <name type="common">Northern wild rice</name>
    <dbReference type="NCBI Taxonomy" id="103762"/>
    <lineage>
        <taxon>Eukaryota</taxon>
        <taxon>Viridiplantae</taxon>
        <taxon>Streptophyta</taxon>
        <taxon>Embryophyta</taxon>
        <taxon>Tracheophyta</taxon>
        <taxon>Spermatophyta</taxon>
        <taxon>Magnoliopsida</taxon>
        <taxon>Liliopsida</taxon>
        <taxon>Poales</taxon>
        <taxon>Poaceae</taxon>
        <taxon>BOP clade</taxon>
        <taxon>Oryzoideae</taxon>
        <taxon>Oryzeae</taxon>
        <taxon>Zizaniinae</taxon>
        <taxon>Zizania</taxon>
    </lineage>
</organism>
<gene>
    <name evidence="6" type="ORF">GUJ93_ZPchr0010g11097</name>
</gene>